<dbReference type="InterPro" id="IPR037510">
    <property type="entry name" value="PdxA"/>
</dbReference>
<evidence type="ECO:0000256" key="4">
    <source>
        <dbReference type="ARBA" id="ARBA00022842"/>
    </source>
</evidence>
<feature type="binding site" evidence="10">
    <location>
        <position position="167"/>
    </location>
    <ligand>
        <name>a divalent metal cation</name>
        <dbReference type="ChEBI" id="CHEBI:60240"/>
        <note>ligand shared between dimeric partners</note>
    </ligand>
</feature>
<dbReference type="eggNOG" id="COG1995">
    <property type="taxonomic scope" value="Bacteria"/>
</dbReference>
<comment type="function">
    <text evidence="10">Catalyzes the NAD(P)-dependent oxidation of 4-(phosphooxy)-L-threonine (HTP) into 2-amino-3-oxo-4-(phosphooxy)butyric acid which spontaneously decarboxylates to form 3-amino-2-oxopropyl phosphate (AHAP).</text>
</comment>
<feature type="binding site" evidence="10">
    <location>
        <position position="137"/>
    </location>
    <ligand>
        <name>substrate</name>
    </ligand>
</feature>
<evidence type="ECO:0000313" key="12">
    <source>
        <dbReference type="Proteomes" id="UP000000383"/>
    </source>
</evidence>
<dbReference type="OrthoDB" id="9801783at2"/>
<feature type="binding site" evidence="10">
    <location>
        <position position="284"/>
    </location>
    <ligand>
        <name>substrate</name>
    </ligand>
</feature>
<comment type="subcellular location">
    <subcellularLocation>
        <location evidence="10">Cytoplasm</location>
    </subcellularLocation>
</comment>
<keyword evidence="12" id="KW-1185">Reference proteome</keyword>
<evidence type="ECO:0000256" key="6">
    <source>
        <dbReference type="ARBA" id="ARBA00023002"/>
    </source>
</evidence>
<comment type="catalytic activity">
    <reaction evidence="10">
        <text>4-(phosphooxy)-L-threonine + NAD(+) = 3-amino-2-oxopropyl phosphate + CO2 + NADH</text>
        <dbReference type="Rhea" id="RHEA:32275"/>
        <dbReference type="ChEBI" id="CHEBI:16526"/>
        <dbReference type="ChEBI" id="CHEBI:57279"/>
        <dbReference type="ChEBI" id="CHEBI:57540"/>
        <dbReference type="ChEBI" id="CHEBI:57945"/>
        <dbReference type="ChEBI" id="CHEBI:58452"/>
        <dbReference type="EC" id="1.1.1.262"/>
    </reaction>
</comment>
<comment type="miscellaneous">
    <text evidence="10">The active site is located at the dimer interface.</text>
</comment>
<feature type="binding site" evidence="10">
    <location>
        <position position="293"/>
    </location>
    <ligand>
        <name>substrate</name>
    </ligand>
</feature>
<dbReference type="PANTHER" id="PTHR30004:SF5">
    <property type="entry name" value="4-HYDROXYTHREONINE-4-PHOSPHATE DEHYDROGENASE"/>
    <property type="match status" value="1"/>
</dbReference>
<dbReference type="Proteomes" id="UP000000383">
    <property type="component" value="Chromosome"/>
</dbReference>
<dbReference type="UniPathway" id="UPA00244">
    <property type="reaction ID" value="UER00312"/>
</dbReference>
<dbReference type="EMBL" id="CP002056">
    <property type="protein sequence ID" value="ADI28977.1"/>
    <property type="molecule type" value="Genomic_DNA"/>
</dbReference>
<evidence type="ECO:0000256" key="9">
    <source>
        <dbReference type="ARBA" id="ARBA00023285"/>
    </source>
</evidence>
<comment type="cofactor">
    <cofactor evidence="10">
        <name>Zn(2+)</name>
        <dbReference type="ChEBI" id="CHEBI:29105"/>
    </cofactor>
    <cofactor evidence="10">
        <name>Mg(2+)</name>
        <dbReference type="ChEBI" id="CHEBI:18420"/>
    </cofactor>
    <cofactor evidence="10">
        <name>Co(2+)</name>
        <dbReference type="ChEBI" id="CHEBI:48828"/>
    </cofactor>
    <text evidence="10">Binds 1 divalent metal cation per subunit. Can use ions such as Zn(2+), Mg(2+) or Co(2+).</text>
</comment>
<keyword evidence="7 10" id="KW-0520">NAD</keyword>
<dbReference type="PANTHER" id="PTHR30004">
    <property type="entry name" value="4-HYDROXYTHREONINE-4-PHOSPHATE DEHYDROGENASE"/>
    <property type="match status" value="1"/>
</dbReference>
<evidence type="ECO:0000256" key="1">
    <source>
        <dbReference type="ARBA" id="ARBA00022490"/>
    </source>
</evidence>
<feature type="binding site" evidence="10">
    <location>
        <position position="212"/>
    </location>
    <ligand>
        <name>a divalent metal cation</name>
        <dbReference type="ChEBI" id="CHEBI:60240"/>
        <note>ligand shared between dimeric partners</note>
    </ligand>
</feature>
<feature type="binding site" evidence="10">
    <location>
        <position position="275"/>
    </location>
    <ligand>
        <name>substrate</name>
    </ligand>
</feature>
<reference evidence="12" key="1">
    <citation type="submission" date="2010-05" db="EMBL/GenBank/DDBJ databases">
        <title>Complete sequence of Methylotenera sp. 301.</title>
        <authorList>
            <person name="Lucas S."/>
            <person name="Copeland A."/>
            <person name="Lapidus A."/>
            <person name="Cheng J.-F."/>
            <person name="Bruce D."/>
            <person name="Goodwin L."/>
            <person name="Pitluck S."/>
            <person name="Clum A."/>
            <person name="Land M."/>
            <person name="Hauser L."/>
            <person name="Kyrpides N."/>
            <person name="Ivanova N."/>
            <person name="Chistoservova L."/>
            <person name="Kalyuzhnaya M."/>
            <person name="Woyke T."/>
        </authorList>
    </citation>
    <scope>NUCLEOTIDE SEQUENCE [LARGE SCALE GENOMIC DNA]</scope>
    <source>
        <strain evidence="12">301</strain>
    </source>
</reference>
<dbReference type="GO" id="GO:0050897">
    <property type="term" value="F:cobalt ion binding"/>
    <property type="evidence" value="ECO:0007669"/>
    <property type="project" value="UniProtKB-UniRule"/>
</dbReference>
<protein>
    <recommendedName>
        <fullName evidence="10">4-hydroxythreonine-4-phosphate dehydrogenase</fullName>
        <ecNumber evidence="10">1.1.1.262</ecNumber>
    </recommendedName>
    <alternativeName>
        <fullName evidence="10">4-(phosphohydroxy)-L-threonine dehydrogenase</fullName>
    </alternativeName>
</protein>
<dbReference type="Gene3D" id="3.40.718.10">
    <property type="entry name" value="Isopropylmalate Dehydrogenase"/>
    <property type="match status" value="1"/>
</dbReference>
<evidence type="ECO:0000256" key="5">
    <source>
        <dbReference type="ARBA" id="ARBA00022857"/>
    </source>
</evidence>
<keyword evidence="3 10" id="KW-0862">Zinc</keyword>
<dbReference type="GO" id="GO:0005737">
    <property type="term" value="C:cytoplasm"/>
    <property type="evidence" value="ECO:0007669"/>
    <property type="project" value="UniProtKB-SubCell"/>
</dbReference>
<dbReference type="Pfam" id="PF04166">
    <property type="entry name" value="PdxA"/>
    <property type="match status" value="1"/>
</dbReference>
<dbReference type="NCBIfam" id="TIGR00557">
    <property type="entry name" value="pdxA"/>
    <property type="match status" value="1"/>
</dbReference>
<keyword evidence="4 10" id="KW-0460">Magnesium</keyword>
<comment type="subunit">
    <text evidence="10">Homodimer.</text>
</comment>
<evidence type="ECO:0000256" key="7">
    <source>
        <dbReference type="ARBA" id="ARBA00023027"/>
    </source>
</evidence>
<dbReference type="InterPro" id="IPR005255">
    <property type="entry name" value="PdxA_fam"/>
</dbReference>
<dbReference type="SUPFAM" id="SSF53659">
    <property type="entry name" value="Isocitrate/Isopropylmalate dehydrogenase-like"/>
    <property type="match status" value="1"/>
</dbReference>
<keyword evidence="8 10" id="KW-0664">Pyridoxine biosynthesis</keyword>
<keyword evidence="6 10" id="KW-0560">Oxidoreductase</keyword>
<dbReference type="GO" id="GO:0008615">
    <property type="term" value="P:pyridoxine biosynthetic process"/>
    <property type="evidence" value="ECO:0007669"/>
    <property type="project" value="UniProtKB-UniRule"/>
</dbReference>
<keyword evidence="9 10" id="KW-0170">Cobalt</keyword>
<dbReference type="GO" id="GO:0050570">
    <property type="term" value="F:4-hydroxythreonine-4-phosphate dehydrogenase activity"/>
    <property type="evidence" value="ECO:0007669"/>
    <property type="project" value="UniProtKB-UniRule"/>
</dbReference>
<dbReference type="GO" id="GO:0008270">
    <property type="term" value="F:zinc ion binding"/>
    <property type="evidence" value="ECO:0007669"/>
    <property type="project" value="UniProtKB-UniRule"/>
</dbReference>
<proteinExistence type="inferred from homology"/>
<feature type="binding site" evidence="10">
    <location>
        <position position="138"/>
    </location>
    <ligand>
        <name>substrate</name>
    </ligand>
</feature>
<sequence>MTKSLPRIAITAGEPAGIGADLCVLLAHQPLNAEVVIIADANMLQARAKALDVSIQIQEYSAKSHTAHLGNGSITVLHQAINQPAVAGQLDARNSQYVLETLKTAALGCVNQAFDAMVTAPVHKGIINDAGIAFSGHTEFLAELTNTPQVVMMLVGSGLRVALATTHLALKDVPAAITKSSLEATIRILHHDLVNKFGLKNPRILVAGLNPHAGEDGYLGREEIDIINPVLEKLRTEGMQLIGALPADTLFAKHHLSKADAVLAMYHDQGLPVLKHASFGEGVNVTLGLPIIRTSVDHGTALDLAGTGNIEIGSMLAAIELAITLAHNKLIS</sequence>
<feature type="binding site" evidence="10">
    <location>
        <position position="267"/>
    </location>
    <ligand>
        <name>a divalent metal cation</name>
        <dbReference type="ChEBI" id="CHEBI:60240"/>
        <note>ligand shared between dimeric partners</note>
    </ligand>
</feature>
<dbReference type="GO" id="GO:0000287">
    <property type="term" value="F:magnesium ion binding"/>
    <property type="evidence" value="ECO:0007669"/>
    <property type="project" value="UniProtKB-UniRule"/>
</dbReference>
<dbReference type="AlphaFoldDB" id="D7DN38"/>
<evidence type="ECO:0000313" key="11">
    <source>
        <dbReference type="EMBL" id="ADI28977.1"/>
    </source>
</evidence>
<dbReference type="KEGG" id="meh:M301_0593"/>
<comment type="pathway">
    <text evidence="10">Cofactor biosynthesis; pyridoxine 5'-phosphate biosynthesis; pyridoxine 5'-phosphate from D-erythrose 4-phosphate: step 4/5.</text>
</comment>
<keyword evidence="5 10" id="KW-0521">NADP</keyword>
<comment type="similarity">
    <text evidence="10">Belongs to the PdxA family.</text>
</comment>
<organism evidence="11 12">
    <name type="scientific">Methylotenera versatilis (strain 301)</name>
    <dbReference type="NCBI Taxonomy" id="666681"/>
    <lineage>
        <taxon>Bacteria</taxon>
        <taxon>Pseudomonadati</taxon>
        <taxon>Pseudomonadota</taxon>
        <taxon>Betaproteobacteria</taxon>
        <taxon>Nitrosomonadales</taxon>
        <taxon>Methylophilaceae</taxon>
        <taxon>Methylotenera</taxon>
    </lineage>
</organism>
<dbReference type="STRING" id="666681.M301_0593"/>
<evidence type="ECO:0000256" key="2">
    <source>
        <dbReference type="ARBA" id="ARBA00022723"/>
    </source>
</evidence>
<dbReference type="RefSeq" id="WP_013147293.1">
    <property type="nucleotide sequence ID" value="NC_014207.1"/>
</dbReference>
<evidence type="ECO:0000256" key="3">
    <source>
        <dbReference type="ARBA" id="ARBA00022833"/>
    </source>
</evidence>
<evidence type="ECO:0000256" key="10">
    <source>
        <dbReference type="HAMAP-Rule" id="MF_00536"/>
    </source>
</evidence>
<reference evidence="11 12" key="2">
    <citation type="journal article" date="2011" name="J. Bacteriol.">
        <title>Genomes of three methylotrophs from a single niche uncover genetic and metabolic divergence of Methylophilaceae.</title>
        <authorList>
            <person name="Lapidus A."/>
            <person name="Clum A."/>
            <person name="Labutti K."/>
            <person name="Kaluzhnaya M.G."/>
            <person name="Lim S."/>
            <person name="Beck D.A."/>
            <person name="Glavina Del Rio T."/>
            <person name="Nolan M."/>
            <person name="Mavromatis K."/>
            <person name="Huntemann M."/>
            <person name="Lucas S."/>
            <person name="Lidstrom M.E."/>
            <person name="Ivanova N."/>
            <person name="Chistoserdova L."/>
        </authorList>
    </citation>
    <scope>NUCLEOTIDE SEQUENCE [LARGE SCALE GENOMIC DNA]</scope>
    <source>
        <strain evidence="11 12">301</strain>
    </source>
</reference>
<dbReference type="HOGENOM" id="CLU_040168_2_0_4"/>
<gene>
    <name evidence="10" type="primary">pdxA</name>
    <name evidence="11" type="ordered locus">M301_0593</name>
</gene>
<keyword evidence="1 10" id="KW-0963">Cytoplasm</keyword>
<evidence type="ECO:0000256" key="8">
    <source>
        <dbReference type="ARBA" id="ARBA00023096"/>
    </source>
</evidence>
<name>D7DN38_METV0</name>
<dbReference type="GO" id="GO:0051287">
    <property type="term" value="F:NAD binding"/>
    <property type="evidence" value="ECO:0007669"/>
    <property type="project" value="InterPro"/>
</dbReference>
<dbReference type="HAMAP" id="MF_00536">
    <property type="entry name" value="PdxA"/>
    <property type="match status" value="1"/>
</dbReference>
<dbReference type="GO" id="GO:0042823">
    <property type="term" value="P:pyridoxal phosphate biosynthetic process"/>
    <property type="evidence" value="ECO:0007669"/>
    <property type="project" value="UniProtKB-UniRule"/>
</dbReference>
<dbReference type="EC" id="1.1.1.262" evidence="10"/>
<keyword evidence="2 10" id="KW-0479">Metal-binding</keyword>
<accession>D7DN38</accession>